<feature type="domain" description="SAM-dependent MTase RsmB/NOP-type" evidence="14">
    <location>
        <begin position="173"/>
        <end position="436"/>
    </location>
</feature>
<sequence>MNKPIEERELILAILLEVTRDKVPGHLALSRVLSKYQYLDKRERAFITRVTEGTLEHMIEIDYIIDQFSKTKTAKMKPVIRIILRSAVYQLKYMDQVPASAVCNEAVRLAKKRGFQNLSGFVNGVLRTIARQMDQVKLPEHPLSRRLSVQYSIPEWMVETWLSSYPEETVEKMLSFMMEEHPTCIRFDPERITKEEIKARLKEDGVEKVEDHPVLPYALWISGYDYLGGLETFEEGLFYVQDASSMMAVESLPVKKGDSIIDVCAAPGGKALHAAEKLAGTGHVDARDLTEYKVGLIEENIGRSGLTNISARQQDARVCDEASVETADIVIADLPCSGLGVLATKKDIRYNMTPETQKELAALQREILSVVHRYVKPGGTLLYSTCTINREENEENTAWFLEQHREFTLEKEKQFLPGIDPCDGFYIAVMKKQESK</sequence>
<evidence type="ECO:0000313" key="15">
    <source>
        <dbReference type="EMBL" id="GLG89755.1"/>
    </source>
</evidence>
<feature type="binding site" evidence="13">
    <location>
        <position position="315"/>
    </location>
    <ligand>
        <name>S-adenosyl-L-methionine</name>
        <dbReference type="ChEBI" id="CHEBI:59789"/>
    </ligand>
</feature>
<dbReference type="PRINTS" id="PR02008">
    <property type="entry name" value="RCMTFAMILY"/>
</dbReference>
<dbReference type="EC" id="2.1.1.176" evidence="3"/>
<comment type="catalytic activity">
    <reaction evidence="12">
        <text>cytidine(967) in 16S rRNA + S-adenosyl-L-methionine = 5-methylcytidine(967) in 16S rRNA + S-adenosyl-L-homocysteine + H(+)</text>
        <dbReference type="Rhea" id="RHEA:42748"/>
        <dbReference type="Rhea" id="RHEA-COMP:10219"/>
        <dbReference type="Rhea" id="RHEA-COMP:10220"/>
        <dbReference type="ChEBI" id="CHEBI:15378"/>
        <dbReference type="ChEBI" id="CHEBI:57856"/>
        <dbReference type="ChEBI" id="CHEBI:59789"/>
        <dbReference type="ChEBI" id="CHEBI:74483"/>
        <dbReference type="ChEBI" id="CHEBI:82748"/>
        <dbReference type="EC" id="2.1.1.176"/>
    </reaction>
</comment>
<gene>
    <name evidence="15" type="ORF">Selli2_11820</name>
</gene>
<dbReference type="Gene3D" id="3.40.50.150">
    <property type="entry name" value="Vaccinia Virus protein VP39"/>
    <property type="match status" value="1"/>
</dbReference>
<evidence type="ECO:0000256" key="3">
    <source>
        <dbReference type="ARBA" id="ARBA00012140"/>
    </source>
</evidence>
<reference evidence="15" key="1">
    <citation type="submission" date="2022-11" db="EMBL/GenBank/DDBJ databases">
        <title>Draft genome sequence of Sellimonas catena strain 18CBH55.</title>
        <authorList>
            <person name="Hisatomi A."/>
            <person name="Ohkuma M."/>
            <person name="Sakamoto M."/>
        </authorList>
    </citation>
    <scope>NUCLEOTIDE SEQUENCE</scope>
    <source>
        <strain evidence="15">18CBH55</strain>
    </source>
</reference>
<dbReference type="NCBIfam" id="TIGR00563">
    <property type="entry name" value="rsmB"/>
    <property type="match status" value="1"/>
</dbReference>
<evidence type="ECO:0000313" key="16">
    <source>
        <dbReference type="Proteomes" id="UP001145094"/>
    </source>
</evidence>
<dbReference type="NCBIfam" id="NF011494">
    <property type="entry name" value="PRK14902.1"/>
    <property type="match status" value="1"/>
</dbReference>
<dbReference type="Pfam" id="PF22458">
    <property type="entry name" value="RsmF-B_ferredox"/>
    <property type="match status" value="1"/>
</dbReference>
<dbReference type="InterPro" id="IPR054728">
    <property type="entry name" value="RsmB-like_ferredoxin"/>
</dbReference>
<feature type="binding site" evidence="13">
    <location>
        <position position="333"/>
    </location>
    <ligand>
        <name>S-adenosyl-L-methionine</name>
        <dbReference type="ChEBI" id="CHEBI:59789"/>
    </ligand>
</feature>
<dbReference type="PROSITE" id="PS51686">
    <property type="entry name" value="SAM_MT_RSMB_NOP"/>
    <property type="match status" value="1"/>
</dbReference>
<keyword evidence="9 13" id="KW-0694">RNA-binding</keyword>
<dbReference type="RefSeq" id="WP_118636580.1">
    <property type="nucleotide sequence ID" value="NZ_BSCH01000006.1"/>
</dbReference>
<dbReference type="PANTHER" id="PTHR22807:SF53">
    <property type="entry name" value="RIBOSOMAL RNA SMALL SUBUNIT METHYLTRANSFERASE B-RELATED"/>
    <property type="match status" value="1"/>
</dbReference>
<evidence type="ECO:0000256" key="6">
    <source>
        <dbReference type="ARBA" id="ARBA00022603"/>
    </source>
</evidence>
<comment type="subcellular location">
    <subcellularLocation>
        <location evidence="2">Cytoplasm</location>
    </subcellularLocation>
</comment>
<dbReference type="PANTHER" id="PTHR22807">
    <property type="entry name" value="NOP2 YEAST -RELATED NOL1/NOP2/FMU SUN DOMAIN-CONTAINING"/>
    <property type="match status" value="1"/>
</dbReference>
<protein>
    <recommendedName>
        <fullName evidence="3">16S rRNA (cytosine(967)-C(5))-methyltransferase</fullName>
        <ecNumber evidence="3">2.1.1.176</ecNumber>
    </recommendedName>
    <alternativeName>
        <fullName evidence="10">16S rRNA m5C967 methyltransferase</fullName>
    </alternativeName>
    <alternativeName>
        <fullName evidence="11">rRNA (cytosine-C(5)-)-methyltransferase RsmB</fullName>
    </alternativeName>
</protein>
<evidence type="ECO:0000256" key="9">
    <source>
        <dbReference type="ARBA" id="ARBA00022884"/>
    </source>
</evidence>
<dbReference type="SUPFAM" id="SSF48013">
    <property type="entry name" value="NusB-like"/>
    <property type="match status" value="1"/>
</dbReference>
<dbReference type="SUPFAM" id="SSF53335">
    <property type="entry name" value="S-adenosyl-L-methionine-dependent methyltransferases"/>
    <property type="match status" value="1"/>
</dbReference>
<dbReference type="InterPro" id="IPR023267">
    <property type="entry name" value="RCMT"/>
</dbReference>
<dbReference type="InterPro" id="IPR029063">
    <property type="entry name" value="SAM-dependent_MTases_sf"/>
</dbReference>
<dbReference type="AlphaFoldDB" id="A0A9W6CDH7"/>
<dbReference type="InterPro" id="IPR004573">
    <property type="entry name" value="rRNA_ssu_MeTfrase_B"/>
</dbReference>
<feature type="binding site" evidence="13">
    <location>
        <begin position="264"/>
        <end position="270"/>
    </location>
    <ligand>
        <name>S-adenosyl-L-methionine</name>
        <dbReference type="ChEBI" id="CHEBI:59789"/>
    </ligand>
</feature>
<dbReference type="InterPro" id="IPR006027">
    <property type="entry name" value="NusB_RsmB_TIM44"/>
</dbReference>
<organism evidence="15 16">
    <name type="scientific">Sellimonas catena</name>
    <dbReference type="NCBI Taxonomy" id="2994035"/>
    <lineage>
        <taxon>Bacteria</taxon>
        <taxon>Bacillati</taxon>
        <taxon>Bacillota</taxon>
        <taxon>Clostridia</taxon>
        <taxon>Lachnospirales</taxon>
        <taxon>Lachnospiraceae</taxon>
        <taxon>Sellimonas</taxon>
    </lineage>
</organism>
<dbReference type="CDD" id="cd02440">
    <property type="entry name" value="AdoMet_MTases"/>
    <property type="match status" value="1"/>
</dbReference>
<dbReference type="Gene3D" id="1.10.940.10">
    <property type="entry name" value="NusB-like"/>
    <property type="match status" value="1"/>
</dbReference>
<comment type="caution">
    <text evidence="15">The sequence shown here is derived from an EMBL/GenBank/DDBJ whole genome shotgun (WGS) entry which is preliminary data.</text>
</comment>
<dbReference type="Pfam" id="PF01189">
    <property type="entry name" value="Methyltr_RsmB-F"/>
    <property type="match status" value="1"/>
</dbReference>
<dbReference type="GO" id="GO:0005737">
    <property type="term" value="C:cytoplasm"/>
    <property type="evidence" value="ECO:0007669"/>
    <property type="project" value="UniProtKB-SubCell"/>
</dbReference>
<name>A0A9W6CDH7_9FIRM</name>
<accession>A0A9W6CDH7</accession>
<reference evidence="15" key="2">
    <citation type="submission" date="2022-11" db="EMBL/GenBank/DDBJ databases">
        <title>Draft genome sequence of Sellimonas catena strain 18CBH55.</title>
        <authorList>
            <person name="Atsushi H."/>
            <person name="Moriya O."/>
            <person name="Mitsuo S."/>
        </authorList>
    </citation>
    <scope>NUCLEOTIDE SEQUENCE</scope>
    <source>
        <strain evidence="15">18CBH55</strain>
    </source>
</reference>
<proteinExistence type="inferred from homology"/>
<dbReference type="Pfam" id="PF01029">
    <property type="entry name" value="NusB"/>
    <property type="match status" value="1"/>
</dbReference>
<keyword evidence="7 13" id="KW-0808">Transferase</keyword>
<comment type="function">
    <text evidence="1">Specifically methylates the cytosine at position 967 (m5C967) of 16S rRNA.</text>
</comment>
<evidence type="ECO:0000256" key="11">
    <source>
        <dbReference type="ARBA" id="ARBA00031088"/>
    </source>
</evidence>
<evidence type="ECO:0000256" key="1">
    <source>
        <dbReference type="ARBA" id="ARBA00002724"/>
    </source>
</evidence>
<dbReference type="GO" id="GO:0003723">
    <property type="term" value="F:RNA binding"/>
    <property type="evidence" value="ECO:0007669"/>
    <property type="project" value="UniProtKB-UniRule"/>
</dbReference>
<evidence type="ECO:0000256" key="2">
    <source>
        <dbReference type="ARBA" id="ARBA00004496"/>
    </source>
</evidence>
<keyword evidence="8 13" id="KW-0949">S-adenosyl-L-methionine</keyword>
<keyword evidence="5" id="KW-0698">rRNA processing</keyword>
<dbReference type="GO" id="GO:0006355">
    <property type="term" value="P:regulation of DNA-templated transcription"/>
    <property type="evidence" value="ECO:0007669"/>
    <property type="project" value="InterPro"/>
</dbReference>
<feature type="binding site" evidence="13">
    <location>
        <position position="288"/>
    </location>
    <ligand>
        <name>S-adenosyl-L-methionine</name>
        <dbReference type="ChEBI" id="CHEBI:59789"/>
    </ligand>
</feature>
<dbReference type="InterPro" id="IPR035926">
    <property type="entry name" value="NusB-like_sf"/>
</dbReference>
<evidence type="ECO:0000256" key="8">
    <source>
        <dbReference type="ARBA" id="ARBA00022691"/>
    </source>
</evidence>
<evidence type="ECO:0000256" key="13">
    <source>
        <dbReference type="PROSITE-ProRule" id="PRU01023"/>
    </source>
</evidence>
<evidence type="ECO:0000256" key="5">
    <source>
        <dbReference type="ARBA" id="ARBA00022552"/>
    </source>
</evidence>
<dbReference type="GO" id="GO:0008649">
    <property type="term" value="F:rRNA methyltransferase activity"/>
    <property type="evidence" value="ECO:0007669"/>
    <property type="project" value="InterPro"/>
</dbReference>
<dbReference type="InterPro" id="IPR001678">
    <property type="entry name" value="MeTrfase_RsmB-F_NOP2_dom"/>
</dbReference>
<keyword evidence="4" id="KW-0963">Cytoplasm</keyword>
<dbReference type="InterPro" id="IPR049560">
    <property type="entry name" value="MeTrfase_RsmB-F_NOP2_cat"/>
</dbReference>
<evidence type="ECO:0000256" key="7">
    <source>
        <dbReference type="ARBA" id="ARBA00022679"/>
    </source>
</evidence>
<feature type="active site" description="Nucleophile" evidence="13">
    <location>
        <position position="386"/>
    </location>
</feature>
<dbReference type="Gene3D" id="3.30.70.1170">
    <property type="entry name" value="Sun protein, domain 3"/>
    <property type="match status" value="1"/>
</dbReference>
<reference evidence="15" key="3">
    <citation type="journal article" date="2023" name="Int. J. Syst. Evol. Microbiol.">
        <title>Sellimonas catena sp. nov., isolated from human faeces.</title>
        <authorList>
            <person name="Hisatomi A."/>
            <person name="Ohkuma M."/>
            <person name="Sakamoto M."/>
        </authorList>
    </citation>
    <scope>NUCLEOTIDE SEQUENCE</scope>
    <source>
        <strain evidence="15">18CBH55</strain>
    </source>
</reference>
<evidence type="ECO:0000259" key="14">
    <source>
        <dbReference type="PROSITE" id="PS51686"/>
    </source>
</evidence>
<keyword evidence="6 13" id="KW-0489">Methyltransferase</keyword>
<evidence type="ECO:0000256" key="12">
    <source>
        <dbReference type="ARBA" id="ARBA00047283"/>
    </source>
</evidence>
<evidence type="ECO:0000256" key="10">
    <source>
        <dbReference type="ARBA" id="ARBA00030399"/>
    </source>
</evidence>
<dbReference type="Proteomes" id="UP001145094">
    <property type="component" value="Unassembled WGS sequence"/>
</dbReference>
<evidence type="ECO:0000256" key="4">
    <source>
        <dbReference type="ARBA" id="ARBA00022490"/>
    </source>
</evidence>
<comment type="similarity">
    <text evidence="13">Belongs to the class I-like SAM-binding methyltransferase superfamily. RsmB/NOP family.</text>
</comment>
<dbReference type="EMBL" id="BSCH01000006">
    <property type="protein sequence ID" value="GLG89755.1"/>
    <property type="molecule type" value="Genomic_DNA"/>
</dbReference>